<organism evidence="2 3">
    <name type="scientific">Thalassospira permensis NBRC 106175</name>
    <dbReference type="NCBI Taxonomy" id="1353532"/>
    <lineage>
        <taxon>Bacteria</taxon>
        <taxon>Pseudomonadati</taxon>
        <taxon>Pseudomonadota</taxon>
        <taxon>Alphaproteobacteria</taxon>
        <taxon>Rhodospirillales</taxon>
        <taxon>Thalassospiraceae</taxon>
        <taxon>Thalassospira</taxon>
    </lineage>
</organism>
<accession>A0ABR4TR32</accession>
<evidence type="ECO:0000256" key="1">
    <source>
        <dbReference type="SAM" id="Phobius"/>
    </source>
</evidence>
<feature type="transmembrane region" description="Helical" evidence="1">
    <location>
        <begin position="12"/>
        <end position="30"/>
    </location>
</feature>
<reference evidence="2 3" key="1">
    <citation type="submission" date="2013-07" db="EMBL/GenBank/DDBJ databases">
        <title>Thalassospira permensis NBRC 106175 Genome Sequencing.</title>
        <authorList>
            <person name="Lai Q."/>
            <person name="Shao Z."/>
        </authorList>
    </citation>
    <scope>NUCLEOTIDE SEQUENCE [LARGE SCALE GENOMIC DNA]</scope>
    <source>
        <strain evidence="2 3">NBRC 106175</strain>
    </source>
</reference>
<protein>
    <submittedName>
        <fullName evidence="2">Uncharacterized protein</fullName>
    </submittedName>
</protein>
<keyword evidence="1" id="KW-0472">Membrane</keyword>
<keyword evidence="1" id="KW-0812">Transmembrane</keyword>
<dbReference type="EMBL" id="AUNC01000009">
    <property type="protein sequence ID" value="KEO58167.1"/>
    <property type="molecule type" value="Genomic_DNA"/>
</dbReference>
<proteinExistence type="predicted"/>
<keyword evidence="1" id="KW-1133">Transmembrane helix</keyword>
<name>A0ABR4TR32_9PROT</name>
<keyword evidence="3" id="KW-1185">Reference proteome</keyword>
<evidence type="ECO:0000313" key="3">
    <source>
        <dbReference type="Proteomes" id="UP000027463"/>
    </source>
</evidence>
<sequence>MDGDVLTRSHFRYAAVFIATVFSGGGILAFSSPNSSALELTVTGPEKVIFDSDVAGCDSHHLPDAPARAFRDDKGRMILFAPNFQNRAFVGYGFDSLKPDCDSRFMAAGKAQPDLLDDRTWIHAIYTNDGRNVYALGSASFMPYRHEMPCKGRTKRIDCWINGLVTLKSTDGGKTFDYLGKPPHHAPFPPPEPYRDDRKRAPSYVTVTNIINWQNYLYAIVWRREEEWKNSRNCLVRAPANDPSSWQVWDGEDFIDAARLTENGWHVKQTDCARVGPRGITSIRGLVRHEGTNNFIAIYQHRQRNKDGTDRHGIFYSTSADMKNWSDPQFLLDEDLDPDAGPGDPFAAYATMIDEDSQDRLFSTVDDEASLVFVRLIPKPHNGKWRVPRQLVSFPVSIRK</sequence>
<evidence type="ECO:0000313" key="2">
    <source>
        <dbReference type="EMBL" id="KEO58167.1"/>
    </source>
</evidence>
<dbReference type="Proteomes" id="UP000027463">
    <property type="component" value="Unassembled WGS sequence"/>
</dbReference>
<comment type="caution">
    <text evidence="2">The sequence shown here is derived from an EMBL/GenBank/DDBJ whole genome shotgun (WGS) entry which is preliminary data.</text>
</comment>
<gene>
    <name evidence="2" type="ORF">SMB34_14945</name>
</gene>